<dbReference type="EMBL" id="CADCSY010000012">
    <property type="protein sequence ID" value="CAA9213906.1"/>
    <property type="molecule type" value="Genomic_DNA"/>
</dbReference>
<feature type="region of interest" description="Disordered" evidence="1">
    <location>
        <begin position="1"/>
        <end position="168"/>
    </location>
</feature>
<organism evidence="2">
    <name type="scientific">uncultured Acidimicrobiales bacterium</name>
    <dbReference type="NCBI Taxonomy" id="310071"/>
    <lineage>
        <taxon>Bacteria</taxon>
        <taxon>Bacillati</taxon>
        <taxon>Actinomycetota</taxon>
        <taxon>Acidimicrobiia</taxon>
        <taxon>Acidimicrobiales</taxon>
        <taxon>environmental samples</taxon>
    </lineage>
</organism>
<evidence type="ECO:0000256" key="1">
    <source>
        <dbReference type="SAM" id="MobiDB-lite"/>
    </source>
</evidence>
<proteinExistence type="predicted"/>
<name>A0A6J4H7X7_9ACTN</name>
<feature type="non-terminal residue" evidence="2">
    <location>
        <position position="168"/>
    </location>
</feature>
<feature type="non-terminal residue" evidence="2">
    <location>
        <position position="1"/>
    </location>
</feature>
<feature type="compositionally biased region" description="Basic residues" evidence="1">
    <location>
        <begin position="109"/>
        <end position="119"/>
    </location>
</feature>
<evidence type="ECO:0000313" key="2">
    <source>
        <dbReference type="EMBL" id="CAA9213906.1"/>
    </source>
</evidence>
<feature type="compositionally biased region" description="Basic and acidic residues" evidence="1">
    <location>
        <begin position="155"/>
        <end position="168"/>
    </location>
</feature>
<feature type="compositionally biased region" description="Basic and acidic residues" evidence="1">
    <location>
        <begin position="16"/>
        <end position="28"/>
    </location>
</feature>
<feature type="compositionally biased region" description="Gly residues" evidence="1">
    <location>
        <begin position="51"/>
        <end position="63"/>
    </location>
</feature>
<accession>A0A6J4H7X7</accession>
<gene>
    <name evidence="2" type="ORF">AVDCRST_MAG20-284</name>
</gene>
<protein>
    <submittedName>
        <fullName evidence="2">Ribonucleotide reductase transcriptional regulator NrdR</fullName>
    </submittedName>
</protein>
<sequence>GGRPVPCGGALPVVLEPRRQGDRLPDGRRRWRHPPSAGVPGVRAAGHHVRAGGGGVARGGEALGGARPVRPVQGGGGRGCGRQEPPGDPAGDGVARSRRRGAGPPRGAGGHHRGARHQGPRAAAAARRCRLPALRERLQGLRGPHRLPAGGRGAGEGHRAEAARHRAL</sequence>
<dbReference type="AlphaFoldDB" id="A0A6J4H7X7"/>
<reference evidence="2" key="1">
    <citation type="submission" date="2020-02" db="EMBL/GenBank/DDBJ databases">
        <authorList>
            <person name="Meier V. D."/>
        </authorList>
    </citation>
    <scope>NUCLEOTIDE SEQUENCE</scope>
    <source>
        <strain evidence="2">AVDCRST_MAG20</strain>
    </source>
</reference>